<keyword evidence="2" id="KW-1185">Reference proteome</keyword>
<gene>
    <name evidence="1" type="ORF">O0S08_16770</name>
</gene>
<name>A0ABY7HET1_9BACT</name>
<dbReference type="EMBL" id="CP114040">
    <property type="protein sequence ID" value="WAS97796.1"/>
    <property type="molecule type" value="Genomic_DNA"/>
</dbReference>
<evidence type="ECO:0000313" key="1">
    <source>
        <dbReference type="EMBL" id="WAS97796.1"/>
    </source>
</evidence>
<accession>A0ABY7HET1</accession>
<dbReference type="RefSeq" id="WP_269040163.1">
    <property type="nucleotide sequence ID" value="NZ_CP114040.1"/>
</dbReference>
<proteinExistence type="predicted"/>
<evidence type="ECO:0000313" key="2">
    <source>
        <dbReference type="Proteomes" id="UP001164459"/>
    </source>
</evidence>
<organism evidence="1 2">
    <name type="scientific">Nannocystis punicea</name>
    <dbReference type="NCBI Taxonomy" id="2995304"/>
    <lineage>
        <taxon>Bacteria</taxon>
        <taxon>Pseudomonadati</taxon>
        <taxon>Myxococcota</taxon>
        <taxon>Polyangia</taxon>
        <taxon>Nannocystales</taxon>
        <taxon>Nannocystaceae</taxon>
        <taxon>Nannocystis</taxon>
    </lineage>
</organism>
<protein>
    <submittedName>
        <fullName evidence="1">Uncharacterized protein</fullName>
    </submittedName>
</protein>
<sequence>MKTRIGPGLSMRPAGHIVGAGNGVYRLSIIGAALANVCVAAIQMGAYIPNALLWVDARVALRELIADAVVAAFVASQFGRPKTSLPRSSASAA</sequence>
<reference evidence="1" key="1">
    <citation type="submission" date="2022-11" db="EMBL/GenBank/DDBJ databases">
        <title>Minimal conservation of predation-associated metabolite biosynthetic gene clusters underscores biosynthetic potential of Myxococcota including descriptions for ten novel species: Archangium lansinium sp. nov., Myxococcus landrumus sp. nov., Nannocystis bai.</title>
        <authorList>
            <person name="Ahearne A."/>
            <person name="Stevens C."/>
            <person name="Dowd S."/>
        </authorList>
    </citation>
    <scope>NUCLEOTIDE SEQUENCE</scope>
    <source>
        <strain evidence="1">Fl3</strain>
    </source>
</reference>
<dbReference type="Proteomes" id="UP001164459">
    <property type="component" value="Chromosome"/>
</dbReference>